<protein>
    <submittedName>
        <fullName evidence="2">Uncharacterized protein</fullName>
    </submittedName>
</protein>
<keyword evidence="1" id="KW-0812">Transmembrane</keyword>
<name>A0A834NDE6_VESVU</name>
<comment type="caution">
    <text evidence="2">The sequence shown here is derived from an EMBL/GenBank/DDBJ whole genome shotgun (WGS) entry which is preliminary data.</text>
</comment>
<feature type="transmembrane region" description="Helical" evidence="1">
    <location>
        <begin position="1437"/>
        <end position="1459"/>
    </location>
</feature>
<evidence type="ECO:0000256" key="1">
    <source>
        <dbReference type="SAM" id="Phobius"/>
    </source>
</evidence>
<organism evidence="2 3">
    <name type="scientific">Vespula vulgaris</name>
    <name type="common">Yellow jacket</name>
    <name type="synonym">Wasp</name>
    <dbReference type="NCBI Taxonomy" id="7454"/>
    <lineage>
        <taxon>Eukaryota</taxon>
        <taxon>Metazoa</taxon>
        <taxon>Ecdysozoa</taxon>
        <taxon>Arthropoda</taxon>
        <taxon>Hexapoda</taxon>
        <taxon>Insecta</taxon>
        <taxon>Pterygota</taxon>
        <taxon>Neoptera</taxon>
        <taxon>Endopterygota</taxon>
        <taxon>Hymenoptera</taxon>
        <taxon>Apocrita</taxon>
        <taxon>Aculeata</taxon>
        <taxon>Vespoidea</taxon>
        <taxon>Vespidae</taxon>
        <taxon>Vespinae</taxon>
        <taxon>Vespula</taxon>
    </lineage>
</organism>
<dbReference type="EMBL" id="JACSEA010000003">
    <property type="protein sequence ID" value="KAF7404885.1"/>
    <property type="molecule type" value="Genomic_DNA"/>
</dbReference>
<keyword evidence="1" id="KW-0472">Membrane</keyword>
<feature type="transmembrane region" description="Helical" evidence="1">
    <location>
        <begin position="6"/>
        <end position="26"/>
    </location>
</feature>
<proteinExistence type="predicted"/>
<evidence type="ECO:0000313" key="2">
    <source>
        <dbReference type="EMBL" id="KAF7404885.1"/>
    </source>
</evidence>
<reference evidence="2" key="1">
    <citation type="journal article" date="2020" name="G3 (Bethesda)">
        <title>High-Quality Assemblies for Three Invasive Social Wasps from the &lt;i&gt;Vespula&lt;/i&gt; Genus.</title>
        <authorList>
            <person name="Harrop T.W.R."/>
            <person name="Guhlin J."/>
            <person name="McLaughlin G.M."/>
            <person name="Permina E."/>
            <person name="Stockwell P."/>
            <person name="Gilligan J."/>
            <person name="Le Lec M.F."/>
            <person name="Gruber M.A.M."/>
            <person name="Quinn O."/>
            <person name="Lovegrove M."/>
            <person name="Duncan E.J."/>
            <person name="Remnant E.J."/>
            <person name="Van Eeckhoven J."/>
            <person name="Graham B."/>
            <person name="Knapp R.A."/>
            <person name="Langford K.W."/>
            <person name="Kronenberg Z."/>
            <person name="Press M.O."/>
            <person name="Eacker S.M."/>
            <person name="Wilson-Rankin E.E."/>
            <person name="Purcell J."/>
            <person name="Lester P.J."/>
            <person name="Dearden P.K."/>
        </authorList>
    </citation>
    <scope>NUCLEOTIDE SEQUENCE</scope>
    <source>
        <strain evidence="2">Marl-1</strain>
    </source>
</reference>
<evidence type="ECO:0000313" key="3">
    <source>
        <dbReference type="Proteomes" id="UP000614350"/>
    </source>
</evidence>
<gene>
    <name evidence="2" type="ORF">HZH66_003791</name>
</gene>
<feature type="transmembrane region" description="Helical" evidence="1">
    <location>
        <begin position="141"/>
        <end position="159"/>
    </location>
</feature>
<feature type="transmembrane region" description="Helical" evidence="1">
    <location>
        <begin position="102"/>
        <end position="129"/>
    </location>
</feature>
<accession>A0A834NDE6</accession>
<keyword evidence="1" id="KW-1133">Transmembrane helix</keyword>
<dbReference type="Proteomes" id="UP000614350">
    <property type="component" value="Unassembled WGS sequence"/>
</dbReference>
<keyword evidence="3" id="KW-1185">Reference proteome</keyword>
<sequence>MPRFIGHYIGISFQTELLVMTLLGLLNSTLEWHPFDWSQQIEKIWNLSLTQQYFFFSTDFEYWIKTILTWIVITRKIAAYVYTFLYMINFYPILTWSRPNLLLPWLILSFFQNLILKSIVITIFIWLWGRERFSSFRMIEFVLVELLSLTNSAYVWYAIACSYIELKKIERIRKIRKALQAKYSIAYNLFSDRSSMELSSKDSAYGLYSERRCMSLPNLNDAFYRSIFNDFNESRTSRSLTTLTTISSFESDDTEEVISQIIHNNNLIPVEKCMKLLGLTDVDIINARARVRKRILESAIINKIQEECAKKKEIGKNDVRKDSRMRDPSIIDYLMAKTDMPIFRKNDNRVEKFRDMKRKGDAISKRTEASKDQKINEKIEDVSVEVKKELIDEEVELAQTKESITAFVLDRIDENEETKLEFIKKKKKKKACPLTREKVECRPCFPLVGDRQLMECPFKEQIILSNSIYPCLLNKRNKCLNEVYCTSNREIDVLINDNKIPEENIISLDDIDIRKLPENDATIIDQEEDTKINFSRSQMTNAKDFTHRELENNSILKMTRNYNYIFNNRSHVLPSTSVFSTIGCPPFYQKYNITNFYGNELLFDEFLDPQLRFNEKFVENTNDIYKDMLFKPSDSKNLFDRGKMMIWNNKNAELLFKIPKQIACYTGVEYKSVNNPKISNKTEFIEGKLQNFDRELITKHSNDPFNIYESIWSNLNVNSNTNSRNRISTQTTESLDDYIYDNKRSNKNNDHNVDTNYMDNESSKFVTNINLNRLLDTKNLIKNDESYEDNLEIGPCYCKNWSIFAMSQVADSSECENSSFLEKPSAYLKEIQNESLHRLTNIKNKIVKNSFDSCKHPEYFDQSRRNISLKKKRKRMTSSKERELLEMKALRAYNEITLMEDKREMEKKKQQKTNMLYSFIDNTRSWSAQVMSCSKVKNNYRQIQRRHEIDSYEFNKHQNHFDSYNEIEIHNTTDSFFEYSSKINNEELIKEKENFYFLENESSSSQLPDIQNKDAAIMLNLLNRHGSDWFKQELRRILAIRDSQVYMKHSKSNQDTMKLNLSLRNSQKVIDSLELDRNIGKEDISIPFGLPSSYQYLSTTSDFGSNQNFKTSNLTESIISEKDMPPMSSDLKDFIEYTENKRVIEEEGKEERKMIDTPKESEIEEIEKFKIDMLNVDKDNSSLSLTNSISFSSLTKSENVVEPIDDRNHPPVRRRNMSLHMMDIARNIHWSLRPRGILLTNKNLQGMNFESSDLCGNQQRDIVDDVTASLVHAAFSHKPEIIIRTFPRDSRSINDEQSTSFFENFYNIYRLPSTVDEFVLRSNNEMDIFLGDALTLPNVQEVEDEVNDLEDILQSSCDSMEIDRNFDLCILVMEDEDLSLDSRSTSTDSLPINEVVQYDSEITIALSETKTMDNVDPEINSLGCETFKDTDQLSLEMIIAFFSFLLAFYIEILGSYFFMSDLHNSIYAYRPYELHSDTLKNDFSDEFLSEKSDMVASSNSVNITEFVVEPKNQERTDVIIDEVEEDDQASIKSANLQVSSIRDSFDTMYTKTTVESENAISFEENSSMEDFS</sequence>
<feature type="transmembrane region" description="Helical" evidence="1">
    <location>
        <begin position="77"/>
        <end position="96"/>
    </location>
</feature>